<feature type="compositionally biased region" description="Basic and acidic residues" evidence="1">
    <location>
        <begin position="35"/>
        <end position="45"/>
    </location>
</feature>
<organism evidence="2 3">
    <name type="scientific">Falsochrobactrum tianjinense</name>
    <dbReference type="NCBI Taxonomy" id="2706015"/>
    <lineage>
        <taxon>Bacteria</taxon>
        <taxon>Pseudomonadati</taxon>
        <taxon>Pseudomonadota</taxon>
        <taxon>Alphaproteobacteria</taxon>
        <taxon>Hyphomicrobiales</taxon>
        <taxon>Brucellaceae</taxon>
        <taxon>Falsochrobactrum</taxon>
    </lineage>
</organism>
<accession>A0A949UU41</accession>
<evidence type="ECO:0000256" key="1">
    <source>
        <dbReference type="SAM" id="MobiDB-lite"/>
    </source>
</evidence>
<protein>
    <submittedName>
        <fullName evidence="2">Hydrolase</fullName>
    </submittedName>
</protein>
<evidence type="ECO:0000313" key="2">
    <source>
        <dbReference type="EMBL" id="MBV2142708.1"/>
    </source>
</evidence>
<proteinExistence type="predicted"/>
<keyword evidence="2" id="KW-0378">Hydrolase</keyword>
<dbReference type="GO" id="GO:0016787">
    <property type="term" value="F:hydrolase activity"/>
    <property type="evidence" value="ECO:0007669"/>
    <property type="project" value="UniProtKB-KW"/>
</dbReference>
<feature type="region of interest" description="Disordered" evidence="1">
    <location>
        <begin position="35"/>
        <end position="55"/>
    </location>
</feature>
<dbReference type="AlphaFoldDB" id="A0A949UU41"/>
<evidence type="ECO:0000313" key="3">
    <source>
        <dbReference type="Proteomes" id="UP000752297"/>
    </source>
</evidence>
<dbReference type="Proteomes" id="UP000752297">
    <property type="component" value="Unassembled WGS sequence"/>
</dbReference>
<gene>
    <name evidence="2" type="ORF">KUG47_04235</name>
</gene>
<sequence length="55" mass="6367">MPKNQPQPRQDQLISQYREIGPAVLVAALLNKTDRKGKARNDNHRRSILAIKRFD</sequence>
<keyword evidence="3" id="KW-1185">Reference proteome</keyword>
<dbReference type="EMBL" id="JAHRVA010000001">
    <property type="protein sequence ID" value="MBV2142708.1"/>
    <property type="molecule type" value="Genomic_DNA"/>
</dbReference>
<reference evidence="2 3" key="1">
    <citation type="submission" date="2021-06" db="EMBL/GenBank/DDBJ databases">
        <title>Falsochrobactrum tianjin sp.nov., a new petroleum-degrading bacteria isolated from oily soils.</title>
        <authorList>
            <person name="Chen G."/>
            <person name="Chen H."/>
            <person name="Tian J."/>
            <person name="Qing J."/>
            <person name="Zhong L."/>
            <person name="Ma W."/>
            <person name="Song Y."/>
            <person name="Cui X."/>
            <person name="Yan B."/>
        </authorList>
    </citation>
    <scope>NUCLEOTIDE SEQUENCE [LARGE SCALE GENOMIC DNA]</scope>
    <source>
        <strain evidence="2 3">TDYN1</strain>
    </source>
</reference>
<dbReference type="RefSeq" id="WP_217676674.1">
    <property type="nucleotide sequence ID" value="NZ_JAHRVA010000001.1"/>
</dbReference>
<name>A0A949UU41_9HYPH</name>
<comment type="caution">
    <text evidence="2">The sequence shown here is derived from an EMBL/GenBank/DDBJ whole genome shotgun (WGS) entry which is preliminary data.</text>
</comment>